<accession>A0A561VQ43</accession>
<dbReference type="Gene3D" id="3.40.630.30">
    <property type="match status" value="1"/>
</dbReference>
<dbReference type="InterPro" id="IPR016181">
    <property type="entry name" value="Acyl_CoA_acyltransferase"/>
</dbReference>
<dbReference type="PROSITE" id="PS51186">
    <property type="entry name" value="GNAT"/>
    <property type="match status" value="1"/>
</dbReference>
<dbReference type="Pfam" id="PF00583">
    <property type="entry name" value="Acetyltransf_1"/>
    <property type="match status" value="1"/>
</dbReference>
<sequence>MPSTVRPVDPDDSRFGELADLFDAYRRHYGEPGDAPRTAAWLREQLRTQRLRAAAAIHTPADRVAAYHGSTGATVIGFVTTAVLPASLRLETFWLVRDLFVAPGHRRVGVARALLDHAVTRARSAGALRLTLQTEPQNLAALALYTSAGFRPVDGVTSLSLPLPGPHPPPSGG</sequence>
<organism evidence="4 5">
    <name type="scientific">Actinoplanes teichomyceticus</name>
    <dbReference type="NCBI Taxonomy" id="1867"/>
    <lineage>
        <taxon>Bacteria</taxon>
        <taxon>Bacillati</taxon>
        <taxon>Actinomycetota</taxon>
        <taxon>Actinomycetes</taxon>
        <taxon>Micromonosporales</taxon>
        <taxon>Micromonosporaceae</taxon>
        <taxon>Actinoplanes</taxon>
    </lineage>
</organism>
<dbReference type="AlphaFoldDB" id="A0A561VQ43"/>
<dbReference type="EMBL" id="VIWY01000004">
    <property type="protein sequence ID" value="TWG13741.1"/>
    <property type="molecule type" value="Genomic_DNA"/>
</dbReference>
<keyword evidence="4" id="KW-0687">Ribonucleoprotein</keyword>
<dbReference type="GO" id="GO:0016747">
    <property type="term" value="F:acyltransferase activity, transferring groups other than amino-acyl groups"/>
    <property type="evidence" value="ECO:0007669"/>
    <property type="project" value="InterPro"/>
</dbReference>
<evidence type="ECO:0000313" key="4">
    <source>
        <dbReference type="EMBL" id="TWG13741.1"/>
    </source>
</evidence>
<dbReference type="SUPFAM" id="SSF55729">
    <property type="entry name" value="Acyl-CoA N-acyltransferases (Nat)"/>
    <property type="match status" value="1"/>
</dbReference>
<gene>
    <name evidence="4" type="ORF">FHX34_10428</name>
</gene>
<evidence type="ECO:0000313" key="5">
    <source>
        <dbReference type="Proteomes" id="UP000320239"/>
    </source>
</evidence>
<dbReference type="RefSeq" id="WP_122976368.1">
    <property type="nucleotide sequence ID" value="NZ_BOMX01000062.1"/>
</dbReference>
<dbReference type="PANTHER" id="PTHR43877">
    <property type="entry name" value="AMINOALKYLPHOSPHONATE N-ACETYLTRANSFERASE-RELATED-RELATED"/>
    <property type="match status" value="1"/>
</dbReference>
<dbReference type="InterPro" id="IPR050832">
    <property type="entry name" value="Bact_Acetyltransf"/>
</dbReference>
<evidence type="ECO:0000256" key="1">
    <source>
        <dbReference type="ARBA" id="ARBA00022679"/>
    </source>
</evidence>
<name>A0A561VQ43_ACTTI</name>
<proteinExistence type="predicted"/>
<dbReference type="PANTHER" id="PTHR43877:SF2">
    <property type="entry name" value="AMINOALKYLPHOSPHONATE N-ACETYLTRANSFERASE-RELATED"/>
    <property type="match status" value="1"/>
</dbReference>
<keyword evidence="1" id="KW-0808">Transferase</keyword>
<dbReference type="InterPro" id="IPR000182">
    <property type="entry name" value="GNAT_dom"/>
</dbReference>
<protein>
    <submittedName>
        <fullName evidence="4">Ribosomal protein S18 acetylase RimI-like enzyme</fullName>
    </submittedName>
</protein>
<dbReference type="Proteomes" id="UP000320239">
    <property type="component" value="Unassembled WGS sequence"/>
</dbReference>
<comment type="caution">
    <text evidence="4">The sequence shown here is derived from an EMBL/GenBank/DDBJ whole genome shotgun (WGS) entry which is preliminary data.</text>
</comment>
<evidence type="ECO:0000259" key="3">
    <source>
        <dbReference type="PROSITE" id="PS51186"/>
    </source>
</evidence>
<evidence type="ECO:0000256" key="2">
    <source>
        <dbReference type="ARBA" id="ARBA00023315"/>
    </source>
</evidence>
<keyword evidence="4" id="KW-0689">Ribosomal protein</keyword>
<dbReference type="CDD" id="cd04301">
    <property type="entry name" value="NAT_SF"/>
    <property type="match status" value="1"/>
</dbReference>
<reference evidence="4 5" key="1">
    <citation type="submission" date="2019-06" db="EMBL/GenBank/DDBJ databases">
        <title>Sequencing the genomes of 1000 actinobacteria strains.</title>
        <authorList>
            <person name="Klenk H.-P."/>
        </authorList>
    </citation>
    <scope>NUCLEOTIDE SEQUENCE [LARGE SCALE GENOMIC DNA]</scope>
    <source>
        <strain evidence="4 5">DSM 43866</strain>
    </source>
</reference>
<dbReference type="OrthoDB" id="9792929at2"/>
<dbReference type="GO" id="GO:0005840">
    <property type="term" value="C:ribosome"/>
    <property type="evidence" value="ECO:0007669"/>
    <property type="project" value="UniProtKB-KW"/>
</dbReference>
<feature type="domain" description="N-acetyltransferase" evidence="3">
    <location>
        <begin position="3"/>
        <end position="164"/>
    </location>
</feature>
<keyword evidence="2" id="KW-0012">Acyltransferase</keyword>
<keyword evidence="5" id="KW-1185">Reference proteome</keyword>